<keyword evidence="1" id="KW-0732">Signal</keyword>
<name>A0A9P1J3Q0_9PELO</name>
<protein>
    <submittedName>
        <fullName evidence="2">Uncharacterized protein</fullName>
    </submittedName>
</protein>
<proteinExistence type="predicted"/>
<reference evidence="2" key="1">
    <citation type="submission" date="2022-11" db="EMBL/GenBank/DDBJ databases">
        <authorList>
            <person name="Kikuchi T."/>
        </authorList>
    </citation>
    <scope>NUCLEOTIDE SEQUENCE</scope>
    <source>
        <strain evidence="2">PS1010</strain>
    </source>
</reference>
<comment type="caution">
    <text evidence="2">The sequence shown here is derived from an EMBL/GenBank/DDBJ whole genome shotgun (WGS) entry which is preliminary data.</text>
</comment>
<gene>
    <name evidence="2" type="ORF">CAMP_LOCUS18985</name>
</gene>
<organism evidence="2 3">
    <name type="scientific">Caenorhabditis angaria</name>
    <dbReference type="NCBI Taxonomy" id="860376"/>
    <lineage>
        <taxon>Eukaryota</taxon>
        <taxon>Metazoa</taxon>
        <taxon>Ecdysozoa</taxon>
        <taxon>Nematoda</taxon>
        <taxon>Chromadorea</taxon>
        <taxon>Rhabditida</taxon>
        <taxon>Rhabditina</taxon>
        <taxon>Rhabditomorpha</taxon>
        <taxon>Rhabditoidea</taxon>
        <taxon>Rhabditidae</taxon>
        <taxon>Peloderinae</taxon>
        <taxon>Caenorhabditis</taxon>
    </lineage>
</organism>
<evidence type="ECO:0000313" key="2">
    <source>
        <dbReference type="EMBL" id="CAI5456348.1"/>
    </source>
</evidence>
<keyword evidence="3" id="KW-1185">Reference proteome</keyword>
<evidence type="ECO:0000256" key="1">
    <source>
        <dbReference type="SAM" id="SignalP"/>
    </source>
</evidence>
<evidence type="ECO:0000313" key="3">
    <source>
        <dbReference type="Proteomes" id="UP001152747"/>
    </source>
</evidence>
<dbReference type="EMBL" id="CANHGI010000006">
    <property type="protein sequence ID" value="CAI5456348.1"/>
    <property type="molecule type" value="Genomic_DNA"/>
</dbReference>
<sequence>MSFQLTLFTVLLIFIAIVLGQHVGSQPDSAENEALLAADADEFNSLMEYLQKTNPNAVRSMQKRWANQVRFGKRASWASSVRFG</sequence>
<dbReference type="AlphaFoldDB" id="A0A9P1J3Q0"/>
<feature type="signal peptide" evidence="1">
    <location>
        <begin position="1"/>
        <end position="20"/>
    </location>
</feature>
<accession>A0A9P1J3Q0</accession>
<dbReference type="Proteomes" id="UP001152747">
    <property type="component" value="Unassembled WGS sequence"/>
</dbReference>
<dbReference type="OrthoDB" id="5855638at2759"/>
<feature type="chain" id="PRO_5040382820" evidence="1">
    <location>
        <begin position="21"/>
        <end position="84"/>
    </location>
</feature>